<dbReference type="InterPro" id="IPR013689">
    <property type="entry name" value="RNA_helicase_ATP-dep_HrpB_C"/>
</dbReference>
<dbReference type="PROSITE" id="PS51192">
    <property type="entry name" value="HELICASE_ATP_BIND_1"/>
    <property type="match status" value="1"/>
</dbReference>
<evidence type="ECO:0000256" key="5">
    <source>
        <dbReference type="SAM" id="MobiDB-lite"/>
    </source>
</evidence>
<evidence type="ECO:0000259" key="7">
    <source>
        <dbReference type="PROSITE" id="PS51194"/>
    </source>
</evidence>
<gene>
    <name evidence="8" type="primary">hrpB</name>
    <name evidence="8" type="ORF">DIZ78_00405</name>
</gene>
<dbReference type="Pfam" id="PF04408">
    <property type="entry name" value="WHD_HA2"/>
    <property type="match status" value="1"/>
</dbReference>
<dbReference type="SMART" id="SM00487">
    <property type="entry name" value="DEXDc"/>
    <property type="match status" value="1"/>
</dbReference>
<keyword evidence="3 8" id="KW-0347">Helicase</keyword>
<keyword evidence="4" id="KW-0067">ATP-binding</keyword>
<dbReference type="Gene3D" id="3.40.50.300">
    <property type="entry name" value="P-loop containing nucleotide triphosphate hydrolases"/>
    <property type="match status" value="2"/>
</dbReference>
<sequence>MNDLPVTAVLPTLRRVLSSRQSAVLASPTGSGKTTLVPLELLHEPWLKGRKILLLEPRRLAARAAAVRMAELLGERVGEQVGYRIRLDNKVSRQTRIEVLTEGILTRRLQHDPELQGVGLVIFDEFHERSLHADLALAFCLDVMAGLREDLRILVMSATLDTGAVSDLLEGGPVVEGKGRSYPVELHYLGDPPAMRRLPDSVTAAVLQVLQEQQGDLLVFLPGVGEIKQTVERLERLLTSNESPLICPLYGDLGRGAQDRAIRPDPGGRRRIVLATSIAETSLTIEGVTCVVDGGWSRMPRFLPGIGLTRLETVPVSRAAADQRAGRAGRLGPGHCYRLWSEQRQDRLPAQHPPEIQEADLAPLALDLAQWGVNDPAQLRWLDVPPAGAFSQARELLESINALDRQGRITKTGQQIARLPLHPRLGHMLLVGMEHGESAMAADIAALLSEQDIFRRGSRETWSVDVERRLTALNHWREQDSRQSYRQNLDRAGCRRVDKVSRQWRQLPKKEEMSADGRLFSPGGLLAMAYPDRIAKQRSHGSYLLASGRGAVLAENDVLAGERYIVVAKMDAGRTEGRIQLAAALNKDEIRALPGLRLHRVARIEWDSARHRVVARDEERLGALMLASYPLETPDPETIKQTMLQGIEQMGIESLPWTDKLRQWQTRVICMRAWMPENNWPDLSDRWLTEHLGEWLEPWLDGVTRREHLQRLNLADILQNLLSWEQRKVLDETLPTHLTVPSGSRKVLTYEVGKAPVLAVRLQEMFGLADTPRVCHNRIQIMLHLLSPAQRPIQVTQDLRGFWDRTYSEVKKELKGRYPKHHWPDDPWQAQATARAKPRSR</sequence>
<dbReference type="GO" id="GO:0005524">
    <property type="term" value="F:ATP binding"/>
    <property type="evidence" value="ECO:0007669"/>
    <property type="project" value="UniProtKB-KW"/>
</dbReference>
<dbReference type="InterPro" id="IPR007502">
    <property type="entry name" value="Helicase-assoc_dom"/>
</dbReference>
<dbReference type="GO" id="GO:0003676">
    <property type="term" value="F:nucleic acid binding"/>
    <property type="evidence" value="ECO:0007669"/>
    <property type="project" value="InterPro"/>
</dbReference>
<comment type="caution">
    <text evidence="8">The sequence shown here is derived from an EMBL/GenBank/DDBJ whole genome shotgun (WGS) entry which is preliminary data.</text>
</comment>
<dbReference type="PANTHER" id="PTHR43519">
    <property type="entry name" value="ATP-DEPENDENT RNA HELICASE HRPB"/>
    <property type="match status" value="1"/>
</dbReference>
<protein>
    <submittedName>
        <fullName evidence="8">ATP-dependent helicase HrpB</fullName>
    </submittedName>
</protein>
<dbReference type="CDD" id="cd18791">
    <property type="entry name" value="SF2_C_RHA"/>
    <property type="match status" value="1"/>
</dbReference>
<dbReference type="Pfam" id="PF00270">
    <property type="entry name" value="DEAD"/>
    <property type="match status" value="1"/>
</dbReference>
<dbReference type="FunFam" id="3.40.50.300:FF:002125">
    <property type="entry name" value="ATP-dependent helicase HrpB"/>
    <property type="match status" value="1"/>
</dbReference>
<evidence type="ECO:0000313" key="9">
    <source>
        <dbReference type="Proteomes" id="UP000254771"/>
    </source>
</evidence>
<feature type="domain" description="Helicase C-terminal" evidence="7">
    <location>
        <begin position="201"/>
        <end position="372"/>
    </location>
</feature>
<evidence type="ECO:0000256" key="1">
    <source>
        <dbReference type="ARBA" id="ARBA00022741"/>
    </source>
</evidence>
<proteinExistence type="predicted"/>
<evidence type="ECO:0000256" key="4">
    <source>
        <dbReference type="ARBA" id="ARBA00022840"/>
    </source>
</evidence>
<dbReference type="InterPro" id="IPR056329">
    <property type="entry name" value="CON_HrpB"/>
</dbReference>
<dbReference type="InterPro" id="IPR001650">
    <property type="entry name" value="Helicase_C-like"/>
</dbReference>
<accession>A0A370DUB5</accession>
<dbReference type="Pfam" id="PF24473">
    <property type="entry name" value="CON_HrpB"/>
    <property type="match status" value="1"/>
</dbReference>
<dbReference type="Pfam" id="PF21010">
    <property type="entry name" value="HA2_C"/>
    <property type="match status" value="1"/>
</dbReference>
<dbReference type="NCBIfam" id="TIGR01970">
    <property type="entry name" value="DEAH_box_HrpB"/>
    <property type="match status" value="1"/>
</dbReference>
<dbReference type="Gene3D" id="1.20.120.1080">
    <property type="match status" value="1"/>
</dbReference>
<dbReference type="Proteomes" id="UP000254771">
    <property type="component" value="Unassembled WGS sequence"/>
</dbReference>
<dbReference type="PROSITE" id="PS51194">
    <property type="entry name" value="HELICASE_CTER"/>
    <property type="match status" value="1"/>
</dbReference>
<keyword evidence="2" id="KW-0378">Hydrolase</keyword>
<dbReference type="SMART" id="SM00847">
    <property type="entry name" value="HA2"/>
    <property type="match status" value="1"/>
</dbReference>
<name>A0A370DUB5_9GAMM</name>
<evidence type="ECO:0000256" key="2">
    <source>
        <dbReference type="ARBA" id="ARBA00022801"/>
    </source>
</evidence>
<keyword evidence="9" id="KW-1185">Reference proteome</keyword>
<dbReference type="AlphaFoldDB" id="A0A370DUB5"/>
<dbReference type="InterPro" id="IPR049614">
    <property type="entry name" value="HrpB_DEXH"/>
</dbReference>
<dbReference type="InterPro" id="IPR010225">
    <property type="entry name" value="HrpB"/>
</dbReference>
<dbReference type="PANTHER" id="PTHR43519:SF1">
    <property type="entry name" value="ATP-DEPENDENT RNA HELICASE HRPB"/>
    <property type="match status" value="1"/>
</dbReference>
<evidence type="ECO:0000256" key="3">
    <source>
        <dbReference type="ARBA" id="ARBA00022806"/>
    </source>
</evidence>
<dbReference type="Pfam" id="PF00271">
    <property type="entry name" value="Helicase_C"/>
    <property type="match status" value="1"/>
</dbReference>
<reference evidence="8 9" key="1">
    <citation type="journal article" date="2018" name="ISME J.">
        <title>Endosymbiont genomes yield clues of tubeworm success.</title>
        <authorList>
            <person name="Li Y."/>
            <person name="Liles M.R."/>
            <person name="Halanych K.M."/>
        </authorList>
    </citation>
    <scope>NUCLEOTIDE SEQUENCE [LARGE SCALE GENOMIC DNA]</scope>
    <source>
        <strain evidence="8">A1462</strain>
    </source>
</reference>
<dbReference type="InterPro" id="IPR027417">
    <property type="entry name" value="P-loop_NTPase"/>
</dbReference>
<dbReference type="InterPro" id="IPR014001">
    <property type="entry name" value="Helicase_ATP-bd"/>
</dbReference>
<dbReference type="GO" id="GO:0016787">
    <property type="term" value="F:hydrolase activity"/>
    <property type="evidence" value="ECO:0007669"/>
    <property type="project" value="UniProtKB-KW"/>
</dbReference>
<dbReference type="InterPro" id="IPR048333">
    <property type="entry name" value="HA2_WH"/>
</dbReference>
<evidence type="ECO:0000313" key="8">
    <source>
        <dbReference type="EMBL" id="RDH88436.1"/>
    </source>
</evidence>
<dbReference type="CDD" id="cd17990">
    <property type="entry name" value="DEXHc_HrpB"/>
    <property type="match status" value="1"/>
</dbReference>
<dbReference type="GO" id="GO:0004386">
    <property type="term" value="F:helicase activity"/>
    <property type="evidence" value="ECO:0007669"/>
    <property type="project" value="UniProtKB-KW"/>
</dbReference>
<feature type="domain" description="Helicase ATP-binding" evidence="6">
    <location>
        <begin position="14"/>
        <end position="178"/>
    </location>
</feature>
<evidence type="ECO:0000259" key="6">
    <source>
        <dbReference type="PROSITE" id="PS51192"/>
    </source>
</evidence>
<dbReference type="SUPFAM" id="SSF52540">
    <property type="entry name" value="P-loop containing nucleoside triphosphate hydrolases"/>
    <property type="match status" value="2"/>
</dbReference>
<dbReference type="SMART" id="SM00490">
    <property type="entry name" value="HELICc"/>
    <property type="match status" value="1"/>
</dbReference>
<organism evidence="8 9">
    <name type="scientific">endosymbiont of Escarpia spicata</name>
    <dbReference type="NCBI Taxonomy" id="2200908"/>
    <lineage>
        <taxon>Bacteria</taxon>
        <taxon>Pseudomonadati</taxon>
        <taxon>Pseudomonadota</taxon>
        <taxon>Gammaproteobacteria</taxon>
        <taxon>sulfur-oxidizing symbionts</taxon>
    </lineage>
</organism>
<dbReference type="Pfam" id="PF08482">
    <property type="entry name" value="HrpB_C"/>
    <property type="match status" value="1"/>
</dbReference>
<dbReference type="PIRSF" id="PIRSF005496">
    <property type="entry name" value="ATP_hel_hrpB"/>
    <property type="match status" value="1"/>
</dbReference>
<dbReference type="EMBL" id="QFXE01000001">
    <property type="protein sequence ID" value="RDH88436.1"/>
    <property type="molecule type" value="Genomic_DNA"/>
</dbReference>
<feature type="region of interest" description="Disordered" evidence="5">
    <location>
        <begin position="816"/>
        <end position="841"/>
    </location>
</feature>
<keyword evidence="1" id="KW-0547">Nucleotide-binding</keyword>
<dbReference type="InterPro" id="IPR011545">
    <property type="entry name" value="DEAD/DEAH_box_helicase_dom"/>
</dbReference>